<dbReference type="HOGENOM" id="CLU_1879450_0_0_1"/>
<gene>
    <name evidence="1" type="ORF">GSPATT00019912001</name>
</gene>
<dbReference type="RefSeq" id="XP_001453616.1">
    <property type="nucleotide sequence ID" value="XM_001453579.1"/>
</dbReference>
<dbReference type="KEGG" id="ptm:GSPATT00019912001"/>
<accession>A0DT52</accession>
<dbReference type="AlphaFoldDB" id="A0DT52"/>
<dbReference type="InParanoid" id="A0DT52"/>
<keyword evidence="2" id="KW-1185">Reference proteome</keyword>
<proteinExistence type="predicted"/>
<dbReference type="Proteomes" id="UP000000600">
    <property type="component" value="Unassembled WGS sequence"/>
</dbReference>
<reference evidence="1 2" key="1">
    <citation type="journal article" date="2006" name="Nature">
        <title>Global trends of whole-genome duplications revealed by the ciliate Paramecium tetraurelia.</title>
        <authorList>
            <consortium name="Genoscope"/>
            <person name="Aury J.-M."/>
            <person name="Jaillon O."/>
            <person name="Duret L."/>
            <person name="Noel B."/>
            <person name="Jubin C."/>
            <person name="Porcel B.M."/>
            <person name="Segurens B."/>
            <person name="Daubin V."/>
            <person name="Anthouard V."/>
            <person name="Aiach N."/>
            <person name="Arnaiz O."/>
            <person name="Billaut A."/>
            <person name="Beisson J."/>
            <person name="Blanc I."/>
            <person name="Bouhouche K."/>
            <person name="Camara F."/>
            <person name="Duharcourt S."/>
            <person name="Guigo R."/>
            <person name="Gogendeau D."/>
            <person name="Katinka M."/>
            <person name="Keller A.-M."/>
            <person name="Kissmehl R."/>
            <person name="Klotz C."/>
            <person name="Koll F."/>
            <person name="Le Moue A."/>
            <person name="Lepere C."/>
            <person name="Malinsky S."/>
            <person name="Nowacki M."/>
            <person name="Nowak J.K."/>
            <person name="Plattner H."/>
            <person name="Poulain J."/>
            <person name="Ruiz F."/>
            <person name="Serrano V."/>
            <person name="Zagulski M."/>
            <person name="Dessen P."/>
            <person name="Betermier M."/>
            <person name="Weissenbach J."/>
            <person name="Scarpelli C."/>
            <person name="Schachter V."/>
            <person name="Sperling L."/>
            <person name="Meyer E."/>
            <person name="Cohen J."/>
            <person name="Wincker P."/>
        </authorList>
    </citation>
    <scope>NUCLEOTIDE SEQUENCE [LARGE SCALE GENOMIC DNA]</scope>
    <source>
        <strain evidence="1 2">Stock d4-2</strain>
    </source>
</reference>
<protein>
    <recommendedName>
        <fullName evidence="3">Transmembrane protein</fullName>
    </recommendedName>
</protein>
<evidence type="ECO:0008006" key="3">
    <source>
        <dbReference type="Google" id="ProtNLM"/>
    </source>
</evidence>
<evidence type="ECO:0000313" key="2">
    <source>
        <dbReference type="Proteomes" id="UP000000600"/>
    </source>
</evidence>
<evidence type="ECO:0000313" key="1">
    <source>
        <dbReference type="EMBL" id="CAK86219.1"/>
    </source>
</evidence>
<sequence length="136" mass="16374">MLSMMQHNQNIKQVLCSQRTWYISLIIHQIVQNPSFLKRHQVELHFIHHMHLIKWCLQLQPYFLLQSIGIYSFLLIMNNQMANQYSYKTSLGQVQIIIKFRSISIHDNAFAFHQNFAIKYSPHNLSRTRLMWNEES</sequence>
<dbReference type="EMBL" id="CT868563">
    <property type="protein sequence ID" value="CAK86219.1"/>
    <property type="molecule type" value="Genomic_DNA"/>
</dbReference>
<dbReference type="GeneID" id="5039401"/>
<organism evidence="1 2">
    <name type="scientific">Paramecium tetraurelia</name>
    <dbReference type="NCBI Taxonomy" id="5888"/>
    <lineage>
        <taxon>Eukaryota</taxon>
        <taxon>Sar</taxon>
        <taxon>Alveolata</taxon>
        <taxon>Ciliophora</taxon>
        <taxon>Intramacronucleata</taxon>
        <taxon>Oligohymenophorea</taxon>
        <taxon>Peniculida</taxon>
        <taxon>Parameciidae</taxon>
        <taxon>Paramecium</taxon>
    </lineage>
</organism>
<name>A0DT52_PARTE</name>